<proteinExistence type="predicted"/>
<feature type="compositionally biased region" description="Polar residues" evidence="1">
    <location>
        <begin position="4328"/>
        <end position="4343"/>
    </location>
</feature>
<dbReference type="InterPro" id="IPR029044">
    <property type="entry name" value="Nucleotide-diphossugar_trans"/>
</dbReference>
<keyword evidence="3" id="KW-1185">Reference proteome</keyword>
<dbReference type="EMBL" id="SNWR01000001">
    <property type="protein sequence ID" value="TDO37094.1"/>
    <property type="molecule type" value="Genomic_DNA"/>
</dbReference>
<feature type="compositionally biased region" description="Low complexity" evidence="1">
    <location>
        <begin position="3664"/>
        <end position="3673"/>
    </location>
</feature>
<feature type="compositionally biased region" description="Polar residues" evidence="1">
    <location>
        <begin position="1738"/>
        <end position="1749"/>
    </location>
</feature>
<gene>
    <name evidence="2" type="ORF">C8E87_0689</name>
</gene>
<feature type="compositionally biased region" description="Low complexity" evidence="1">
    <location>
        <begin position="5276"/>
        <end position="5288"/>
    </location>
</feature>
<feature type="region of interest" description="Disordered" evidence="1">
    <location>
        <begin position="5632"/>
        <end position="5674"/>
    </location>
</feature>
<feature type="region of interest" description="Disordered" evidence="1">
    <location>
        <begin position="3656"/>
        <end position="3682"/>
    </location>
</feature>
<feature type="compositionally biased region" description="Basic and acidic residues" evidence="1">
    <location>
        <begin position="7277"/>
        <end position="7287"/>
    </location>
</feature>
<feature type="compositionally biased region" description="Polar residues" evidence="1">
    <location>
        <begin position="547"/>
        <end position="561"/>
    </location>
</feature>
<feature type="region of interest" description="Disordered" evidence="1">
    <location>
        <begin position="7198"/>
        <end position="7238"/>
    </location>
</feature>
<feature type="region of interest" description="Disordered" evidence="1">
    <location>
        <begin position="4327"/>
        <end position="4348"/>
    </location>
</feature>
<feature type="compositionally biased region" description="Polar residues" evidence="1">
    <location>
        <begin position="6250"/>
        <end position="6263"/>
    </location>
</feature>
<feature type="region of interest" description="Disordered" evidence="1">
    <location>
        <begin position="856"/>
        <end position="1047"/>
    </location>
</feature>
<feature type="compositionally biased region" description="Low complexity" evidence="1">
    <location>
        <begin position="449"/>
        <end position="473"/>
    </location>
</feature>
<feature type="compositionally biased region" description="Basic and acidic residues" evidence="1">
    <location>
        <begin position="5299"/>
        <end position="5316"/>
    </location>
</feature>
<feature type="compositionally biased region" description="Polar residues" evidence="1">
    <location>
        <begin position="439"/>
        <end position="448"/>
    </location>
</feature>
<feature type="region of interest" description="Disordered" evidence="1">
    <location>
        <begin position="5272"/>
        <end position="5399"/>
    </location>
</feature>
<protein>
    <submittedName>
        <fullName evidence="2">Autotransporter adhesin</fullName>
    </submittedName>
</protein>
<feature type="compositionally biased region" description="Polar residues" evidence="1">
    <location>
        <begin position="645"/>
        <end position="661"/>
    </location>
</feature>
<feature type="region of interest" description="Disordered" evidence="1">
    <location>
        <begin position="6667"/>
        <end position="6690"/>
    </location>
</feature>
<evidence type="ECO:0000313" key="2">
    <source>
        <dbReference type="EMBL" id="TDO37094.1"/>
    </source>
</evidence>
<feature type="compositionally biased region" description="Low complexity" evidence="1">
    <location>
        <begin position="562"/>
        <end position="585"/>
    </location>
</feature>
<feature type="region of interest" description="Disordered" evidence="1">
    <location>
        <begin position="6628"/>
        <end position="6650"/>
    </location>
</feature>
<dbReference type="Proteomes" id="UP000294901">
    <property type="component" value="Unassembled WGS sequence"/>
</dbReference>
<organism evidence="2 3">
    <name type="scientific">Paractinoplanes brasiliensis</name>
    <dbReference type="NCBI Taxonomy" id="52695"/>
    <lineage>
        <taxon>Bacteria</taxon>
        <taxon>Bacillati</taxon>
        <taxon>Actinomycetota</taxon>
        <taxon>Actinomycetes</taxon>
        <taxon>Micromonosporales</taxon>
        <taxon>Micromonosporaceae</taxon>
        <taxon>Paractinoplanes</taxon>
    </lineage>
</organism>
<feature type="compositionally biased region" description="Pro residues" evidence="1">
    <location>
        <begin position="935"/>
        <end position="950"/>
    </location>
</feature>
<feature type="region of interest" description="Disordered" evidence="1">
    <location>
        <begin position="7277"/>
        <end position="7296"/>
    </location>
</feature>
<feature type="compositionally biased region" description="Polar residues" evidence="1">
    <location>
        <begin position="1809"/>
        <end position="1829"/>
    </location>
</feature>
<feature type="region of interest" description="Disordered" evidence="1">
    <location>
        <begin position="3615"/>
        <end position="3644"/>
    </location>
</feature>
<feature type="compositionally biased region" description="Basic and acidic residues" evidence="1">
    <location>
        <begin position="3619"/>
        <end position="3638"/>
    </location>
</feature>
<dbReference type="PANTHER" id="PTHR24216">
    <property type="entry name" value="PAXILLIN-RELATED"/>
    <property type="match status" value="1"/>
</dbReference>
<feature type="region of interest" description="Disordered" evidence="1">
    <location>
        <begin position="678"/>
        <end position="749"/>
    </location>
</feature>
<accession>A0A4R6JLB5</accession>
<feature type="compositionally biased region" description="Polar residues" evidence="1">
    <location>
        <begin position="985"/>
        <end position="999"/>
    </location>
</feature>
<reference evidence="2 3" key="1">
    <citation type="submission" date="2019-03" db="EMBL/GenBank/DDBJ databases">
        <title>Sequencing the genomes of 1000 actinobacteria strains.</title>
        <authorList>
            <person name="Klenk H.-P."/>
        </authorList>
    </citation>
    <scope>NUCLEOTIDE SEQUENCE [LARGE SCALE GENOMIC DNA]</scope>
    <source>
        <strain evidence="2 3">DSM 43805</strain>
    </source>
</reference>
<feature type="region of interest" description="Disordered" evidence="1">
    <location>
        <begin position="3959"/>
        <end position="3981"/>
    </location>
</feature>
<feature type="region of interest" description="Disordered" evidence="1">
    <location>
        <begin position="4099"/>
        <end position="4127"/>
    </location>
</feature>
<feature type="region of interest" description="Disordered" evidence="1">
    <location>
        <begin position="2611"/>
        <end position="2636"/>
    </location>
</feature>
<feature type="compositionally biased region" description="Low complexity" evidence="1">
    <location>
        <begin position="6314"/>
        <end position="6326"/>
    </location>
</feature>
<feature type="compositionally biased region" description="Basic and acidic residues" evidence="1">
    <location>
        <begin position="5360"/>
        <end position="5377"/>
    </location>
</feature>
<feature type="region of interest" description="Disordered" evidence="1">
    <location>
        <begin position="2040"/>
        <end position="2064"/>
    </location>
</feature>
<dbReference type="Gene3D" id="3.90.550.20">
    <property type="match status" value="2"/>
</dbReference>
<feature type="compositionally biased region" description="Basic and acidic residues" evidence="1">
    <location>
        <begin position="866"/>
        <end position="877"/>
    </location>
</feature>
<name>A0A4R6JLB5_9ACTN</name>
<feature type="region of interest" description="Disordered" evidence="1">
    <location>
        <begin position="2671"/>
        <end position="2703"/>
    </location>
</feature>
<feature type="compositionally biased region" description="Polar residues" evidence="1">
    <location>
        <begin position="3967"/>
        <end position="3981"/>
    </location>
</feature>
<feature type="compositionally biased region" description="Low complexity" evidence="1">
    <location>
        <begin position="480"/>
        <end position="520"/>
    </location>
</feature>
<feature type="compositionally biased region" description="Low complexity" evidence="1">
    <location>
        <begin position="681"/>
        <end position="696"/>
    </location>
</feature>
<dbReference type="PANTHER" id="PTHR24216:SF8">
    <property type="entry name" value="PAXILLIN, ISOFORM F"/>
    <property type="match status" value="1"/>
</dbReference>
<dbReference type="RefSeq" id="WP_133871765.1">
    <property type="nucleotide sequence ID" value="NZ_BOMD01000100.1"/>
</dbReference>
<feature type="compositionally biased region" description="Polar residues" evidence="1">
    <location>
        <begin position="916"/>
        <end position="932"/>
    </location>
</feature>
<feature type="compositionally biased region" description="Low complexity" evidence="1">
    <location>
        <begin position="606"/>
        <end position="644"/>
    </location>
</feature>
<evidence type="ECO:0000313" key="3">
    <source>
        <dbReference type="Proteomes" id="UP000294901"/>
    </source>
</evidence>
<dbReference type="SUPFAM" id="SSF53448">
    <property type="entry name" value="Nucleotide-diphospho-sugar transferases"/>
    <property type="match status" value="2"/>
</dbReference>
<feature type="region of interest" description="Disordered" evidence="1">
    <location>
        <begin position="1322"/>
        <end position="1346"/>
    </location>
</feature>
<feature type="region of interest" description="Disordered" evidence="1">
    <location>
        <begin position="6238"/>
        <end position="6326"/>
    </location>
</feature>
<feature type="compositionally biased region" description="Polar residues" evidence="1">
    <location>
        <begin position="2611"/>
        <end position="2626"/>
    </location>
</feature>
<feature type="compositionally biased region" description="Low complexity" evidence="1">
    <location>
        <begin position="345"/>
        <end position="430"/>
    </location>
</feature>
<comment type="caution">
    <text evidence="2">The sequence shown here is derived from an EMBL/GenBank/DDBJ whole genome shotgun (WGS) entry which is preliminary data.</text>
</comment>
<feature type="region of interest" description="Disordered" evidence="1">
    <location>
        <begin position="1682"/>
        <end position="1853"/>
    </location>
</feature>
<feature type="compositionally biased region" description="Low complexity" evidence="1">
    <location>
        <begin position="530"/>
        <end position="546"/>
    </location>
</feature>
<feature type="region of interest" description="Disordered" evidence="1">
    <location>
        <begin position="345"/>
        <end position="663"/>
    </location>
</feature>
<evidence type="ECO:0000256" key="1">
    <source>
        <dbReference type="SAM" id="MobiDB-lite"/>
    </source>
</evidence>
<feature type="compositionally biased region" description="Low complexity" evidence="1">
    <location>
        <begin position="6282"/>
        <end position="6302"/>
    </location>
</feature>
<dbReference type="OrthoDB" id="3290122at2"/>
<feature type="compositionally biased region" description="Basic and acidic residues" evidence="1">
    <location>
        <begin position="4107"/>
        <end position="4127"/>
    </location>
</feature>
<sequence length="7866" mass="850013">MVNIHIEDPDYQWVYDAVLYTVGEQLPKADIAAVRAMATDLINTVTMVNQQTGHTATLARNVPQHLTGDAADAFDTYAATITRDLPAVSEIAASLAGAADGFALDTEAAQYVVLIVAFWTVLEIFKAMLTGFGAAAAPAIIAAGRKAIKETLDELRTSLTKRLHTVNDNIAKSLFGVTVTRGLPQAGEKAARKKFADMTTGEKARHLAKGATVQAIDEFLEEAGQEGAAQTIQIVENKRGGLDITKIAVSGAFGAATSGFITAYTHAGRTTLKITVGDKTATYIASTKNMKDIKKVLIANILPAIAETLAEGTINTIAGGGSFHPGATLSSSYLIGVATTAPLTLIPTPEKTPNNNNTEPGSGPNNNTNTGTRADAEPGAEPGADAATGTEGQPTTGGTSTTGDRGTTGSTPTDGAPQPTGTTTNTNPATVIDAPAMATPTTNHGSGDSTSTPNSATATGTAPATSNTANPATDDFPATSAAPATINNPSANPTTTANPPIGIGSTGGTSTTSGYPTGGTDAPGSSPTTSGNAAADGSAANGPGPSTTGDSVTAGTSATSDNNSEGSGSTTTTASPANTPAGGTASPADAPSSPNQPPGLSGLDVATSTPLPATAATSSAAAIAASAPPSATTTGSSHPATTNTSAKQPADLTQPNTTPAQTGLAGLDSVLVPAPTAETINTATNTPVTPLTTPEPVAHEDQPAQHGQADSTQQPARLQADPSTEPMPPAAENHRGNDRLAPGPGRAFTGDIAADFQHELTRAAQAMDKLPDRVESTPAAQRTPFERRIHEAQKILAEQRVLVGPHTQPNNRFDGSDIGWTMIAIVAAHLADAPNDIPGATALAADLTNRYEVERDRRPALLGGGTKEDFGPRERGKSSSTRHGASRRNPELNTSGHKQAAHPALAAPRPLPTPANQAASTSATTPLDNSSHPQPAHPAPPAPRPLPTPAQPVVVAPLQPRRRAAQARSASTPENAAKEADTAVSGANDSATAGSNSSAARVLPPRAATDGSVAGSDRPGPTGARPRDTGRRRPQLPPFPAMTAELERSSRRDFLRRQAAEHLGKPPADWPARQLYIEDRDTVAYAIMTGYSDDQLDHLLAERQGQAWVRQVLQDQEVERFFENYLPGDSDSSARFSNVMDPGVSREVRSIFDPGSQKYAGRGPEHRLTALVAALKKQQAVLTSGNLQSAPSAAMTGDSLVDPKNVFSTYLDGVVTFLEDGGRRRGAQRHLDPLHKSSAVQELHERLGRDSMVVPDWLADKDAARSLIEKAHSDLTWLESAVDGPEVGERNRAQLRSHLAGLSEQLTNARIVVPEQIKLRDPGSEIPRGIDPSTLPAESAHRTGQLARDRRLRARQTYLDQLHRSVQSVLDLIPPGSVEAAFSRSQNVAENSIPDQSRPQDTHVAAMPPAQPGLSGARLRRVPADGYCQLYSAIGSNPSLVHQKLAVGTWADSEVLNWLQDTARVRADLENSAARGSEGNRPADDLPLRAAEALHRYIINTIERYRNNSTALPEEIVKIYRHNFGIDLAMGDRIQPLIEKVREIGLDVTPNGRDNDQDWHDELRSMVFDYYTNKAGGVDEAEFEEISDGVKNWKERYHTSIGETFLPILSFALEVPISIEREFNVTSFSFGLQFEDLSVGRDSFGNLPDEPANALRLHQFQEHYQYWSFSDEIDNEAARLAPAPQPLPRTIYDSALTDEPDGSPHQPLRTEYTPDGVIAVPDSLKVSRPKVYEHRSPSKNSPLATSGENVSMRRLPAPPGNGNIGQEQQPSLPRPPRQNAAPSINRPRRPLPLRPANQPISPETDRSAPRSTSLPLRSPATTRSSQPPRANSDHHTTPPAPFGGLRGVRPKLPPLPSALGAAVAKLEAWDQRSPDCVARVGRAMSAAKVQQLAAVDDREPTPADVAGRIGGVFGPSGLSAFDALERGQATPVWLDGSQDPQHLVLVQRRSDNSLELLDTQADPAHRQVTFTTTGELPEPARRLARNLRVPMLGGKLRQFDVNSGQPSSSVQPIARTDLSAALVDPAGSRTAGMMRRFGLPRTRTEASPAPSDARGSQRDPAGIQASDPAVIPWEEDVRDADAAAILSARLAPLKDLSAVGTDDEATIDLVLMASPAKDRVWLAVRLPGRPEPVNLGSSHLDKPILQESSTVLAVTSVNAQGLARAVAFSEKNDENDNIPEVWARSLRDGDAEFARRFLRAAGGAPITDINKKATVPEFVDAMRAHSNRTWSHGARPDTTLEGEHQLALEPAELALADRAAAERDSALVWARHQIAVDHQRPEIIGPPTTAQSNQLRFLEDLTTLVAAESLEQSRKAARVLSQNLGRSHGTLRDFTPYAAPEELERIDAQDWEKTYDKITEPLRRVVDQARSGRLQHVDLVLLAAPLRAVSGDFSPGHAVVAFRLPGGEQVALGFYPHRGLFGAQGAIKDDNTYVTAPKTRVLKQYNISGQQLARAVEYIEGRKGSDYHLLQQNCVVFATQLVSAAVGGNVVGENVTTPNELITTLYEKGDWADDETGGRLELTGPARQRLAEANHHLDLVGRRTRTHDEVRSWAAFQIAMDHQRPLIVGKATARQTAQRDLLEAFTTIVAAEYDVNGPRAAAALSRQLGSTHGTLRPVDTSSQPPQLSVDESAADPTAENAIGTVKVVPFGTVFDAGDAFETTASSTATPVVSVAGSGDSTRSPADRAREAWGESPGQIAPSQLDDTSLRGVVQQVVGAVRGDDPADRQSSDGLPMTDCVALANTYVSLVHPRRRPLESADDVAVDRGGVVGVRSRLVAGRGWALVDDHEALHRLVDDLGPGATVVLLDSRQDGRVGHVRAWQNTRDGVRGVDPQNSRNPVYPVTAPDRRAGTVQTWALVIDGHSRVVDPTTRSENYLWTASPSASTTAALLDAPVNYQFGGLAEEIEDHRVALLGPDNVDLPAKTVLVTSQDGLVKLVTDKKQIFVGANSKFYDTREARHADGTSPHPTIESMYLSVPEVVTQPGQVLQGEDDLEAVDTIQKTRNDFLRRLSQATPVRGLEDSNRTPLTDLFPPTEFDIAPGQNGVTAVSFPSFHQQAHLYVQFTEDVPLAGLHAFLEEVARHARPLEPANKFLQGSLEFGQEVGSLFVQRKTGELRPASGDMSALSASESVSSLVGLMTLTYIVTAGAAFYQAQPHGTIKSKMMAVPRHSLRTLRESLDADVKNFLRREWQNVWRMYRDRFLGQTPNFAADYNHVTDYPADAPVELFDVSVLNDDEEVIGTVGQLLLEAVNPRPDQPAIRPEAFHIGEANHGDGLNRREDSGGPLPPTAAIEVRYFGRPKVLNPPLQINYSDEKMLEDNAAALVAAARSADGVAITAHRLALEPAGRAVTTELMIAISRRVSGLPVPAGKLRTAIATYLADRPEMYPYLEVALQPAETLLGQPVLPPPVAASTEQGGLGAWRESADDDVSGLQWWQPSDSQLLDPVDEFRRRYPRLPDVNDSNRDSTSTFANCLYSAIALHESWSGTDDWPAADPDERTPWIYAVNYANSTAGPDDNARTLTRVDDYQVVADAYTTRHSHGTPEAHGFLVVKLDRRPAHVFNIVATPDGPVVIDSTTGQPASLPRRPQAVYHLPVGSGIVEVAGVPVDAEALDVEDSSVRPESMNRKRPPAGDRSRSSAPELDDQNDLIAGKFDAVPLPPVSSGSGSGAKAGRPRLDRERLRQRRIDRAVAYAKTTQRRNNAVPAAPAVTARLDVRRSRRRPSWPEWLRWSRIRLIVLPRPVAAPRPSVRVVDLVARPQHRRRWVSRLLGQAKAARVDTRVSRKTTRVDISVTTETTVDRGELPSTVSHGDFAQLVARASEGSHRLDPQDGKDQHRAEKDFATVVLSDVRQGIYYHSVSATDSATDPYDDQGLEWPTQSLWDIESQLLSAGAGATAFVRREALGFEPHAYLLYVGADSQISYYDLHDGGRGDIRADAGRELTDGLKVQVINKGGRILTPPAQEHGQPTTTSTGPLQWTGSWGPVLPPQTHMAAELRAMEVDDPARHRALLQGAAGRDPRTPEDATAIAYALHRYGDTAATDVAAWFNNGALPASDGPVRIPHDAYQHLYSIIGAGPEHLLPYIEKTPEELQALRQIANPPAVRPGEPEKSEERRRSQQREAEAAQKELREYAALNEWLADPARVRADLDYYATTRVRDGRGLLPADTFPRKVAIALHEKALAYLDSHPDPSTLPPEILAPYRAHPSLTGNTPSDDEDARRAPVTAEEFDLLKTATANWHNDQTGTIREAFLPLLAAALNLSIRVRPTDRNTSAGSGYAEPESFGGPGNPRVEVARHADNLVLLPTRSPATLSETDRPTEAIRTVPAISTPSPDHGLSTPSQELPGPAPVRGPAQLDDQTLSTVVGQVVATVRGGGAVGERSLRELPMTDCVELAGAYIRLVHPDIRPLVPLDDLALARGGVAGLQNSLVSGPGWAVVDDHNALHRLVEGLGPGATVVLLESRGNGHMGHVRAWQNTSQGLRGVDPQSRNPIYAIEPADPMSDRPGGPDGRFGVTETRAMVIDGQSRVVAPHGQPAGRTWAASTTTSTTTSAALVDPSAHEFGGSAEELELHNVHLVLNQMRLPAKTVLLESNDRTIKIVTDNKRIWLDTDNLPYESPEARVAANAAPHPTYDSINISIPEIVSSPGQALSGEFLPAVSQIQMWRDDAVRRLTNPTAGANGQTLDEAFPSNYYSIRPGYEKVVFFKYPKLHIDAPFYIQVTEDVALGGLFGFLETVAVDVRPITPVDGLIRAAVRFGQDVGALYVEQLGLPRPEAWMISALSPIKNVNSLAGVMAITFVTTAGAAEWQVERRGALKSRMAVVSRQPLRTLRNALAADVHGFLSNNATTIRQLFVNRFHEEHPHYLDVYRQSQSLWNAQIDFFSITLTNESGTVIGTVRQLLDEVLAPSHQDPPILPHKFDIGPAASGDSLGQRVYNNTALPPTVAVEVRYFGQPKITYPEVMRNFSDHDMVSRDRNALISAAQTADQTAMAADLIDSAGHYGSAVQNDLVSALTASDQERPARIRQLQTSLSTLLRFYPYHYVQVKTAFSPAEVMLGQNLFAFFPPPQTGPAGWAQHRPLGSGREPAPGDISGLTWWRPAATGTDKAEALHDQHPWLADVNESGPLAGNHFVNCLYTAIALHQSWTGDRVWQAPRTETTAPFAFALNYANTSSGQPHELILVADYQSLVDAYIPRSDGEPDAHGFLIIEEGTLAAHVVNIIATREGPLVLDGQTGQPAALPADPQAIYHLPVGPTPITVPGTRIDTSTWDTEFASRQSSTQTSKSTSELTADDNSEDTSNRSDRRRRYPTDRTATHADATILTEGLPRIGTRPGGTRDTSDNDGSAPPAGSSAVLGTRAGDRSRENRETPPNREPDALLTEEPQPDPERVRPGRRRVRVPGDGYCQLYSVVGANPSHVRRLLVQNNVGSPELHTWLQDPDRVRRDLDDFAVSDLARDTDHLLPVFTLPRQAAEAVRILALRYLDAHRQNPAGLPHHIAYQLRMHTLAGDTTRPDLVTQLELMGVSEVHDSDGNPHSLFDAPSDVLRATLSALSSTPTAPGEMSLIHDAVEDWHRNWSANVGETFIPVLAAALGLRITLLSHGQETPHHFGTETDPEIEIVRDSDHFEITVAEPAELDEDARRRGTAGGARPQPVRDATLPSRSNSQGVRPSLPRLVVPPASVRSRSTLPAVSGNAAVLLADLSQRAASRPHTSAPTDDLLGPDLFGMLSAAPRPAFMAPDLTYDRMATNQFDEFFAWLNMTDPEFATGWTEKPLTVATLAEEANDYSTWSCQLEEERSWTNSQDVAEELRVLPQTLEVPLILHAIWLGTPLGGTEATDDFRRNLATMAKAVEEAGFTTNLYTDITRAEFIRARSMAGRDDLVPDQAARFEALRDMMDWARAHGIRLVNVHEVFHEDINEPAFRFALSELAKQNGRGYAAASDIIRVLLMVHIGGWYTDGDNPFRSTPMTHDFGLGEGLEETASWVVELYNHFAKGAGPGGAPSGYGVHRAPGGQGWGNSSFFGARNHPFFRLYLDQIQQNYAKTQRELIRLANDTDRRTASQLVTFQMLASRRHSVMTRTGPDVLHTLRRQLGIKAFPALTHPGMGTANSWMSPDPFQARRSYAPHEISEVLARAATSLVRGLHNREGDLHLTSIAPIINGLPEPDAAWEALVEFLLRTPGLPAIRTVTDRTLVNSDEGAVVVVLPLPAVVRRRLGLEPLDPGAEPDQGWRLAEFPRPAQVAARPSGLTPLSTITSTMTPSHFESPPSAAIQSRPSRLSLRPPHSARTPRSARRSAAAQSPRSRHFVWPPGAPASGSSSSHRSPALPEVYSEGRFILELLNVLNHQANSTSPGLTDYARDVYDSAIWWQPESSKWPLHTLLTTLSRIETNQENASPGARTLLSWQAATDILIGAHAADSGVGRASNPDSRRSVETATRTLSELDQDLLALSARPEFENDARIAREYVAAMLRRLENRTAQPDARAAPIPEQSADQVAVEFVPIEPLRIEFAERSHELDDSDATEIRTFVQNLREIASVRPIEIQVEVGGNRIRGFLDRARVAGQARSSAVVHHLEAARDELVTSGVPADRITWRVRNRGRGPSTVPGTVVSSDGDRRAAFLWLQPPHGTGSPIDHDQGDALPTPAATRGGLMGSLRLRYTSSGRFNLISRHRSRPAPQPPRSDGRAAGSAQVTVVDVNPAAVGLSWLSGVNKWRDEGGEFTTNCVLAAMGTDMSLQSRGEIHHQVPPSEPLTLIDLINYANDPERGVPRPADGFRPVHTTTDAVRQALAESEPGERGVVIIPDGSGHVVNAVRLEDGPALLDGQIGRIVDLPGDLPVYFLPFTSGVTITGAPVSESLLTDQRAGTAGLGSETQVVVGQVPTAVGEMRHLEPPAAIGRGVSRTESTDAPVTTVIEPDPIRSERGTALRAKYADDGRLVVTPRRIRGTVAFDGRRPDDEGRVPVRAREADDSALTRPRLEAEVRTVVESSAGDDLNACVNRLNVLSRRLFPAIRATESHDDLTIGTRHPHNPFGATTTWTLTDSWQSLLPTMRTLPPGSTAFLLLRPGDRADARTGEARIGHAVALYNLAPSTPGQAPTTVLVDLNPARPGSHISEVDDHADPLGGSPFARPAVETRALILDDTGTVRDVVPSLTPSTSQAQALLDQPTSRGYGAEGVEPDSPDAAVTRKVDQLIEQIDRDRLGRNPGRKSRTEELSGPDPFNLRRLPPAPPNGIEFRNVPTGAWPGVLRGLDLRRPATPRTDLVDATATESWTVAREGSRWAKREPEVPSDDTVLPHRDMPQLVHTIWFGGSPPDYFIRNIRDMVGSLGGKMTVVLWTDLTRDNIHQVPALSRREIGGAFSVVNVFDVFHDGHRMDNFDAFLLEWAKGVPAGYAAASDILRYELMEIGGIYTDGDNTFHTERGLDTKLAHHGFAVHAHVEIASTDEETIINNSALASTRGNPAFAVIRQIVAEKYTMRQAELNPEFHFVADDRQSQAAVYTLPTGKIRTGSVVERTGPDLLEEFAQRSGYGNRHGLPNFNQANIRMGAVNSWRVDASAPKRTLSEAEELMLVRRAVTYLARDLINRDGDLNLFAVRPMIDRMADPAAGWTIVAKVFSRWPEMWERITTVTFQRLEGDYPDDADSDQSSDSDDLYVVRRQPYEGDLVAIALPRPVLDLLGLPIDTESTRLGRWRRGAFSSYVDRAIDRKVQGSSGARPRVRDNPLHIAFGKRQTGLTRQQEDQISAAALGIVQDALRVHAQGRPRVEVSIEGGGNRPGSNAGQQRVDAVTRYLNQAMTGALKKSGPEIWGVLISLGTFLDGTNLPVLADLVKIRKVDRGTATESDSPSMIEVRLTNDQRRLVIVWLD</sequence>